<organism evidence="8 9">
    <name type="scientific">Tigheibacillus jepli</name>
    <dbReference type="NCBI Taxonomy" id="3035914"/>
    <lineage>
        <taxon>Bacteria</taxon>
        <taxon>Bacillati</taxon>
        <taxon>Bacillota</taxon>
        <taxon>Bacilli</taxon>
        <taxon>Bacillales</taxon>
        <taxon>Bacillaceae</taxon>
        <taxon>Tigheibacillus</taxon>
    </lineage>
</organism>
<proteinExistence type="predicted"/>
<dbReference type="InterPro" id="IPR020846">
    <property type="entry name" value="MFS_dom"/>
</dbReference>
<keyword evidence="9" id="KW-1185">Reference proteome</keyword>
<evidence type="ECO:0000313" key="9">
    <source>
        <dbReference type="Proteomes" id="UP001228376"/>
    </source>
</evidence>
<feature type="transmembrane region" description="Helical" evidence="6">
    <location>
        <begin position="7"/>
        <end position="26"/>
    </location>
</feature>
<feature type="transmembrane region" description="Helical" evidence="6">
    <location>
        <begin position="76"/>
        <end position="103"/>
    </location>
</feature>
<keyword evidence="3 6" id="KW-0812">Transmembrane</keyword>
<dbReference type="InterPro" id="IPR036259">
    <property type="entry name" value="MFS_trans_sf"/>
</dbReference>
<keyword evidence="2" id="KW-0813">Transport</keyword>
<keyword evidence="5 6" id="KW-0472">Membrane</keyword>
<keyword evidence="4 6" id="KW-1133">Transmembrane helix</keyword>
<evidence type="ECO:0000313" key="8">
    <source>
        <dbReference type="EMBL" id="MDY0406292.1"/>
    </source>
</evidence>
<evidence type="ECO:0000259" key="7">
    <source>
        <dbReference type="PROSITE" id="PS50850"/>
    </source>
</evidence>
<comment type="caution">
    <text evidence="8">The sequence shown here is derived from an EMBL/GenBank/DDBJ whole genome shotgun (WGS) entry which is preliminary data.</text>
</comment>
<name>A0ABU5CIW1_9BACI</name>
<feature type="domain" description="Major facilitator superfamily (MFS) profile" evidence="7">
    <location>
        <begin position="1"/>
        <end position="115"/>
    </location>
</feature>
<evidence type="ECO:0000256" key="4">
    <source>
        <dbReference type="ARBA" id="ARBA00022989"/>
    </source>
</evidence>
<dbReference type="InterPro" id="IPR011701">
    <property type="entry name" value="MFS"/>
</dbReference>
<protein>
    <submittedName>
        <fullName evidence="8">MFS transporter</fullName>
    </submittedName>
</protein>
<comment type="subcellular location">
    <subcellularLocation>
        <location evidence="1">Cell membrane</location>
        <topology evidence="1">Multi-pass membrane protein</topology>
    </subcellularLocation>
</comment>
<dbReference type="Gene3D" id="1.20.1250.20">
    <property type="entry name" value="MFS general substrate transporter like domains"/>
    <property type="match status" value="1"/>
</dbReference>
<dbReference type="Proteomes" id="UP001228376">
    <property type="component" value="Unassembled WGS sequence"/>
</dbReference>
<evidence type="ECO:0000256" key="2">
    <source>
        <dbReference type="ARBA" id="ARBA00022448"/>
    </source>
</evidence>
<dbReference type="SUPFAM" id="SSF103473">
    <property type="entry name" value="MFS general substrate transporter"/>
    <property type="match status" value="1"/>
</dbReference>
<evidence type="ECO:0000256" key="3">
    <source>
        <dbReference type="ARBA" id="ARBA00022692"/>
    </source>
</evidence>
<dbReference type="PROSITE" id="PS50850">
    <property type="entry name" value="MFS"/>
    <property type="match status" value="1"/>
</dbReference>
<gene>
    <name evidence="8" type="ORF">P5G51_013625</name>
</gene>
<evidence type="ECO:0000256" key="6">
    <source>
        <dbReference type="SAM" id="Phobius"/>
    </source>
</evidence>
<sequence>MHKQTYIIAFCIFILATGGFAAMPLFVEMTQIHGISLVQVGLMTAIYILAQKVTPLLFGPLGDQIGHKKMACLGEFVRGIGFIGLAFVSPYFLLLVFTALAGIGEVLLDHHLKPS</sequence>
<reference evidence="8 9" key="1">
    <citation type="submission" date="2023-10" db="EMBL/GenBank/DDBJ databases">
        <title>179-bfca-hs.</title>
        <authorList>
            <person name="Miliotis G."/>
            <person name="Sengupta P."/>
            <person name="Hameed A."/>
            <person name="Chuvochina M."/>
            <person name="Mcdonagh F."/>
            <person name="Simpson A.C."/>
            <person name="Singh N.K."/>
            <person name="Rekha P.D."/>
            <person name="Raman K."/>
            <person name="Hugenholtz P."/>
            <person name="Venkateswaran K."/>
        </authorList>
    </citation>
    <scope>NUCLEOTIDE SEQUENCE [LARGE SCALE GENOMIC DNA]</scope>
    <source>
        <strain evidence="8 9">179-BFC-A-HS</strain>
    </source>
</reference>
<dbReference type="Pfam" id="PF07690">
    <property type="entry name" value="MFS_1"/>
    <property type="match status" value="1"/>
</dbReference>
<dbReference type="EMBL" id="JAROCA020000001">
    <property type="protein sequence ID" value="MDY0406292.1"/>
    <property type="molecule type" value="Genomic_DNA"/>
</dbReference>
<evidence type="ECO:0000256" key="5">
    <source>
        <dbReference type="ARBA" id="ARBA00023136"/>
    </source>
</evidence>
<accession>A0ABU5CIW1</accession>
<feature type="transmembrane region" description="Helical" evidence="6">
    <location>
        <begin position="32"/>
        <end position="50"/>
    </location>
</feature>
<evidence type="ECO:0000256" key="1">
    <source>
        <dbReference type="ARBA" id="ARBA00004651"/>
    </source>
</evidence>